<protein>
    <submittedName>
        <fullName evidence="1">SFRICE_009784</fullName>
    </submittedName>
</protein>
<evidence type="ECO:0000313" key="1">
    <source>
        <dbReference type="EMBL" id="SOQ38095.1"/>
    </source>
</evidence>
<reference evidence="1" key="1">
    <citation type="submission" date="2016-07" db="EMBL/GenBank/DDBJ databases">
        <authorList>
            <person name="Bretaudeau A."/>
        </authorList>
    </citation>
    <scope>NUCLEOTIDE SEQUENCE</scope>
    <source>
        <strain evidence="1">Rice</strain>
        <tissue evidence="1">Whole body</tissue>
    </source>
</reference>
<organism evidence="1">
    <name type="scientific">Spodoptera frugiperda</name>
    <name type="common">Fall armyworm</name>
    <dbReference type="NCBI Taxonomy" id="7108"/>
    <lineage>
        <taxon>Eukaryota</taxon>
        <taxon>Metazoa</taxon>
        <taxon>Ecdysozoa</taxon>
        <taxon>Arthropoda</taxon>
        <taxon>Hexapoda</taxon>
        <taxon>Insecta</taxon>
        <taxon>Pterygota</taxon>
        <taxon>Neoptera</taxon>
        <taxon>Endopterygota</taxon>
        <taxon>Lepidoptera</taxon>
        <taxon>Glossata</taxon>
        <taxon>Ditrysia</taxon>
        <taxon>Noctuoidea</taxon>
        <taxon>Noctuidae</taxon>
        <taxon>Amphipyrinae</taxon>
        <taxon>Spodoptera</taxon>
    </lineage>
</organism>
<sequence>MTSPALGEARGNVRLLLTKNHPVPSPAFRAEAPDIFRCRGCVYKRTSSHTHDTQTRNNNLCDPQKDKEMLRAGIAPATRSAAASCHRTNRAVVFLLGRGCVYKHTSSHTHDTQTQNNNLWITQRGASCGNRTRYTLRGSRINVRTRAFFLMVENHPMTSPTLGEARGSVRLLLTKNHPVPTPARRARAPVNPLVTIILWFTDCLVGRVVASATAGQGVAGSIPGLGEVLLGFFRFFENFSVVARSLEMCPVYGNRLTPYYMGLITQMKCAMLRCCRCVWLPLIIFIGTHSLALC</sequence>
<gene>
    <name evidence="1" type="ORF">SFRICE_009784</name>
</gene>
<proteinExistence type="predicted"/>
<name>A0A2H1VB82_SPOFR</name>
<dbReference type="AlphaFoldDB" id="A0A2H1VB82"/>
<accession>A0A2H1VB82</accession>
<dbReference type="EMBL" id="ODYU01001618">
    <property type="protein sequence ID" value="SOQ38095.1"/>
    <property type="molecule type" value="Genomic_DNA"/>
</dbReference>